<dbReference type="VEuPathDB" id="FungiDB:FUN_017607"/>
<protein>
    <submittedName>
        <fullName evidence="1">Uncharacterized protein</fullName>
    </submittedName>
</protein>
<proteinExistence type="predicted"/>
<gene>
    <name evidence="1" type="ORF">RhiirC2_787143</name>
</gene>
<reference evidence="1 2" key="2">
    <citation type="submission" date="2017-10" db="EMBL/GenBank/DDBJ databases">
        <title>Extensive intraspecific genome diversity in a model arbuscular mycorrhizal fungus.</title>
        <authorList>
            <person name="Chen E.C.H."/>
            <person name="Morin E."/>
            <person name="Baudet D."/>
            <person name="Noel J."/>
            <person name="Ndikumana S."/>
            <person name="Charron P."/>
            <person name="St-Onge C."/>
            <person name="Giorgi J."/>
            <person name="Grigoriev I.V."/>
            <person name="Roux C."/>
            <person name="Martin F.M."/>
            <person name="Corradi N."/>
        </authorList>
    </citation>
    <scope>NUCLEOTIDE SEQUENCE [LARGE SCALE GENOMIC DNA]</scope>
    <source>
        <strain evidence="1 2">C2</strain>
    </source>
</reference>
<evidence type="ECO:0000313" key="2">
    <source>
        <dbReference type="Proteomes" id="UP000233469"/>
    </source>
</evidence>
<organism evidence="1 2">
    <name type="scientific">Rhizophagus irregularis</name>
    <dbReference type="NCBI Taxonomy" id="588596"/>
    <lineage>
        <taxon>Eukaryota</taxon>
        <taxon>Fungi</taxon>
        <taxon>Fungi incertae sedis</taxon>
        <taxon>Mucoromycota</taxon>
        <taxon>Glomeromycotina</taxon>
        <taxon>Glomeromycetes</taxon>
        <taxon>Glomerales</taxon>
        <taxon>Glomeraceae</taxon>
        <taxon>Rhizophagus</taxon>
    </lineage>
</organism>
<dbReference type="EMBL" id="LLXL01001395">
    <property type="protein sequence ID" value="PKK64687.1"/>
    <property type="molecule type" value="Genomic_DNA"/>
</dbReference>
<evidence type="ECO:0000313" key="1">
    <source>
        <dbReference type="EMBL" id="PKK64687.1"/>
    </source>
</evidence>
<name>A0A2N1MSV0_9GLOM</name>
<comment type="caution">
    <text evidence="1">The sequence shown here is derived from an EMBL/GenBank/DDBJ whole genome shotgun (WGS) entry which is preliminary data.</text>
</comment>
<reference evidence="1 2" key="1">
    <citation type="submission" date="2016-04" db="EMBL/GenBank/DDBJ databases">
        <title>Genome analyses suggest a sexual origin of heterokaryosis in a supposedly ancient asexual fungus.</title>
        <authorList>
            <person name="Ropars J."/>
            <person name="Sedzielewska K."/>
            <person name="Noel J."/>
            <person name="Charron P."/>
            <person name="Farinelli L."/>
            <person name="Marton T."/>
            <person name="Kruger M."/>
            <person name="Pelin A."/>
            <person name="Brachmann A."/>
            <person name="Corradi N."/>
        </authorList>
    </citation>
    <scope>NUCLEOTIDE SEQUENCE [LARGE SCALE GENOMIC DNA]</scope>
    <source>
        <strain evidence="1 2">C2</strain>
    </source>
</reference>
<dbReference type="Proteomes" id="UP000233469">
    <property type="component" value="Unassembled WGS sequence"/>
</dbReference>
<dbReference type="VEuPathDB" id="FungiDB:RhiirFUN_022949"/>
<sequence length="202" mass="22678">MDSYGAKFPLQSRDETMRVLFNGNGAREGMCQRFENQIPTLLREHAENYTNDDELLNRIKYRMCTINVTFGNGTPASEENTSIGQISVALRILYENFISETLGYGEFLDKYINSDKDENGFIKLVILGIDELNILHNKRGHDNPVREIVHAVGGLSCSDSRMFYMLILAGTIQDPHEEMSENKNTVIYPTTSPSLGSGGSEN</sequence>
<dbReference type="AlphaFoldDB" id="A0A2N1MSV0"/>
<dbReference type="VEuPathDB" id="FungiDB:RhiirA1_453391"/>
<accession>A0A2N1MSV0</accession>